<feature type="chain" id="PRO_5020920221" description="Saposin B-type domain-containing protein" evidence="2">
    <location>
        <begin position="20"/>
        <end position="108"/>
    </location>
</feature>
<accession>A0A4U5MEG1</accession>
<dbReference type="SUPFAM" id="SSF47862">
    <property type="entry name" value="Saposin"/>
    <property type="match status" value="1"/>
</dbReference>
<dbReference type="InterPro" id="IPR011001">
    <property type="entry name" value="Saposin-like"/>
</dbReference>
<dbReference type="PROSITE" id="PS50015">
    <property type="entry name" value="SAP_B"/>
    <property type="match status" value="1"/>
</dbReference>
<organism evidence="4 5">
    <name type="scientific">Steinernema carpocapsae</name>
    <name type="common">Entomopathogenic nematode</name>
    <dbReference type="NCBI Taxonomy" id="34508"/>
    <lineage>
        <taxon>Eukaryota</taxon>
        <taxon>Metazoa</taxon>
        <taxon>Ecdysozoa</taxon>
        <taxon>Nematoda</taxon>
        <taxon>Chromadorea</taxon>
        <taxon>Rhabditida</taxon>
        <taxon>Tylenchina</taxon>
        <taxon>Panagrolaimomorpha</taxon>
        <taxon>Strongyloidoidea</taxon>
        <taxon>Steinernematidae</taxon>
        <taxon>Steinernema</taxon>
    </lineage>
</organism>
<keyword evidence="1" id="KW-1015">Disulfide bond</keyword>
<keyword evidence="5" id="KW-1185">Reference proteome</keyword>
<evidence type="ECO:0000256" key="1">
    <source>
        <dbReference type="ARBA" id="ARBA00023157"/>
    </source>
</evidence>
<evidence type="ECO:0000313" key="5">
    <source>
        <dbReference type="Proteomes" id="UP000298663"/>
    </source>
</evidence>
<evidence type="ECO:0000256" key="2">
    <source>
        <dbReference type="SAM" id="SignalP"/>
    </source>
</evidence>
<feature type="signal peptide" evidence="2">
    <location>
        <begin position="1"/>
        <end position="19"/>
    </location>
</feature>
<proteinExistence type="predicted"/>
<evidence type="ECO:0000313" key="4">
    <source>
        <dbReference type="EMBL" id="TKR67482.1"/>
    </source>
</evidence>
<reference evidence="4 5" key="1">
    <citation type="journal article" date="2015" name="Genome Biol.">
        <title>Comparative genomics of Steinernema reveals deeply conserved gene regulatory networks.</title>
        <authorList>
            <person name="Dillman A.R."/>
            <person name="Macchietto M."/>
            <person name="Porter C.F."/>
            <person name="Rogers A."/>
            <person name="Williams B."/>
            <person name="Antoshechkin I."/>
            <person name="Lee M.M."/>
            <person name="Goodwin Z."/>
            <person name="Lu X."/>
            <person name="Lewis E.E."/>
            <person name="Goodrich-Blair H."/>
            <person name="Stock S.P."/>
            <person name="Adams B.J."/>
            <person name="Sternberg P.W."/>
            <person name="Mortazavi A."/>
        </authorList>
    </citation>
    <scope>NUCLEOTIDE SEQUENCE [LARGE SCALE GENOMIC DNA]</scope>
    <source>
        <strain evidence="4 5">ALL</strain>
    </source>
</reference>
<dbReference type="Gene3D" id="1.10.225.10">
    <property type="entry name" value="Saposin-like"/>
    <property type="match status" value="1"/>
</dbReference>
<gene>
    <name evidence="4" type="ORF">L596_023631</name>
</gene>
<evidence type="ECO:0000259" key="3">
    <source>
        <dbReference type="PROSITE" id="PS50015"/>
    </source>
</evidence>
<feature type="domain" description="Saposin B-type" evidence="3">
    <location>
        <begin position="34"/>
        <end position="108"/>
    </location>
</feature>
<dbReference type="EMBL" id="AZBU02000008">
    <property type="protein sequence ID" value="TKR67482.1"/>
    <property type="molecule type" value="Genomic_DNA"/>
</dbReference>
<reference evidence="4 5" key="2">
    <citation type="journal article" date="2019" name="G3 (Bethesda)">
        <title>Hybrid Assembly of the Genome of the Entomopathogenic Nematode Steinernema carpocapsae Identifies the X-Chromosome.</title>
        <authorList>
            <person name="Serra L."/>
            <person name="Macchietto M."/>
            <person name="Macias-Munoz A."/>
            <person name="McGill C.J."/>
            <person name="Rodriguez I.M."/>
            <person name="Rodriguez B."/>
            <person name="Murad R."/>
            <person name="Mortazavi A."/>
        </authorList>
    </citation>
    <scope>NUCLEOTIDE SEQUENCE [LARGE SCALE GENOMIC DNA]</scope>
    <source>
        <strain evidence="4 5">ALL</strain>
    </source>
</reference>
<dbReference type="AlphaFoldDB" id="A0A4U5MEG1"/>
<dbReference type="InterPro" id="IPR008139">
    <property type="entry name" value="SaposinB_dom"/>
</dbReference>
<protein>
    <recommendedName>
        <fullName evidence="3">Saposin B-type domain-containing protein</fullName>
    </recommendedName>
</protein>
<dbReference type="Proteomes" id="UP000298663">
    <property type="component" value="Unassembled WGS sequence"/>
</dbReference>
<comment type="caution">
    <text evidence="4">The sequence shown here is derived from an EMBL/GenBank/DDBJ whole genome shotgun (WGS) entry which is preliminary data.</text>
</comment>
<name>A0A4U5MEG1_STECR</name>
<keyword evidence="2" id="KW-0732">Signal</keyword>
<sequence>MRLSLLLAIFAVLFCFSAALVIPKEKQPIDLHHHKLKCKACHELYKFLKEAENLSGDALKIYLDKKCGFIPFISDECRHLVGKAVDHIEKYGRKFDENNLCTHVLHAC</sequence>